<dbReference type="OrthoDB" id="3356051at2"/>
<dbReference type="RefSeq" id="WP_091051869.1">
    <property type="nucleotide sequence ID" value="NZ_FNGF01000005.1"/>
</dbReference>
<proteinExistence type="predicted"/>
<keyword evidence="3" id="KW-1185">Reference proteome</keyword>
<dbReference type="GO" id="GO:0071949">
    <property type="term" value="F:FAD binding"/>
    <property type="evidence" value="ECO:0007669"/>
    <property type="project" value="InterPro"/>
</dbReference>
<dbReference type="SUPFAM" id="SSF51905">
    <property type="entry name" value="FAD/NAD(P)-binding domain"/>
    <property type="match status" value="1"/>
</dbReference>
<dbReference type="EMBL" id="FNGF01000005">
    <property type="protein sequence ID" value="SDL33293.1"/>
    <property type="molecule type" value="Genomic_DNA"/>
</dbReference>
<sequence>MAAVRNVLISGASIAGPALAHWFGRNGIRAVVIEKAPSRRTGGYAIDIRGKAIDVAMRMGVLDGVRAAETGIGGAAMVDADGRVRARLASGLVAPEERSLEILRGDLVALLHEAAPEAEYRYGTSISALEDRGDRVEAVFASGGTESFDLVVGADGLHSNTRGLAFGPERPYRRFLESYVSIATVPNHLGLDGEARLFNTPSRVAALYNTPRAAGAKALLLHRTAVESDVDRAAPAAQREHLREVFAGMGWETDRILADLDRAPDFYFDSVTQISMGAWSKGRTVLLGDAGYCPSPMSGQGTSLALVGAYVLAAELAARDAPEPALAAYERRMRPFVAANQGIAAPGLDFIAPKSAMGIGARNALLRSGPVLRLLSRFDSRLGKAAEAIDLDRGRA</sequence>
<dbReference type="STRING" id="380244.SAMN05216298_3464"/>
<dbReference type="Gene3D" id="3.30.9.10">
    <property type="entry name" value="D-Amino Acid Oxidase, subunit A, domain 2"/>
    <property type="match status" value="1"/>
</dbReference>
<dbReference type="Pfam" id="PF01494">
    <property type="entry name" value="FAD_binding_3"/>
    <property type="match status" value="1"/>
</dbReference>
<accession>A0A1G9J7U6</accession>
<name>A0A1G9J7U6_9ACTN</name>
<dbReference type="InterPro" id="IPR002938">
    <property type="entry name" value="FAD-bd"/>
</dbReference>
<protein>
    <submittedName>
        <fullName evidence="2">2-polyprenyl-6-methoxyphenol hydroxylase</fullName>
    </submittedName>
</protein>
<feature type="domain" description="FAD-binding" evidence="1">
    <location>
        <begin position="6"/>
        <end position="339"/>
    </location>
</feature>
<evidence type="ECO:0000313" key="2">
    <source>
        <dbReference type="EMBL" id="SDL33293.1"/>
    </source>
</evidence>
<dbReference type="PRINTS" id="PR00420">
    <property type="entry name" value="RNGMNOXGNASE"/>
</dbReference>
<dbReference type="InterPro" id="IPR051704">
    <property type="entry name" value="FAD_aromatic-hydroxylase"/>
</dbReference>
<evidence type="ECO:0000313" key="3">
    <source>
        <dbReference type="Proteomes" id="UP000198662"/>
    </source>
</evidence>
<gene>
    <name evidence="2" type="ORF">SAMN05216298_3464</name>
</gene>
<dbReference type="AlphaFoldDB" id="A0A1G9J7U6"/>
<dbReference type="PANTHER" id="PTHR46865">
    <property type="entry name" value="OXIDOREDUCTASE-RELATED"/>
    <property type="match status" value="1"/>
</dbReference>
<reference evidence="3" key="1">
    <citation type="submission" date="2016-10" db="EMBL/GenBank/DDBJ databases">
        <authorList>
            <person name="Varghese N."/>
            <person name="Submissions S."/>
        </authorList>
    </citation>
    <scope>NUCLEOTIDE SEQUENCE [LARGE SCALE GENOMIC DNA]</scope>
    <source>
        <strain evidence="3">CGMCC 4.3147</strain>
    </source>
</reference>
<dbReference type="Gene3D" id="3.50.50.60">
    <property type="entry name" value="FAD/NAD(P)-binding domain"/>
    <property type="match status" value="1"/>
</dbReference>
<dbReference type="Proteomes" id="UP000198662">
    <property type="component" value="Unassembled WGS sequence"/>
</dbReference>
<organism evidence="2 3">
    <name type="scientific">Glycomyces sambucus</name>
    <dbReference type="NCBI Taxonomy" id="380244"/>
    <lineage>
        <taxon>Bacteria</taxon>
        <taxon>Bacillati</taxon>
        <taxon>Actinomycetota</taxon>
        <taxon>Actinomycetes</taxon>
        <taxon>Glycomycetales</taxon>
        <taxon>Glycomycetaceae</taxon>
        <taxon>Glycomyces</taxon>
    </lineage>
</organism>
<evidence type="ECO:0000259" key="1">
    <source>
        <dbReference type="Pfam" id="PF01494"/>
    </source>
</evidence>
<dbReference type="PANTHER" id="PTHR46865:SF2">
    <property type="entry name" value="MONOOXYGENASE"/>
    <property type="match status" value="1"/>
</dbReference>
<dbReference type="InterPro" id="IPR036188">
    <property type="entry name" value="FAD/NAD-bd_sf"/>
</dbReference>